<dbReference type="STRING" id="452637.Oter_1247"/>
<dbReference type="InterPro" id="IPR036165">
    <property type="entry name" value="YefM-like_sf"/>
</dbReference>
<evidence type="ECO:0000313" key="3">
    <source>
        <dbReference type="Proteomes" id="UP000007013"/>
    </source>
</evidence>
<dbReference type="eggNOG" id="COG4118">
    <property type="taxonomic scope" value="Bacteria"/>
</dbReference>
<sequence length="87" mass="9870">MKHRTATVADLRNHFRRVSAWLENGESVEIIKRGRRFARLVPATAEGTSNKPVKIDFVSQLRSVWGKKIFSSDEVQAMREAELGSQS</sequence>
<dbReference type="HOGENOM" id="CLU_2480318_0_0_0"/>
<protein>
    <recommendedName>
        <fullName evidence="4">Antitoxin</fullName>
    </recommendedName>
</protein>
<dbReference type="Proteomes" id="UP000007013">
    <property type="component" value="Chromosome"/>
</dbReference>
<dbReference type="Gene3D" id="3.40.1620.10">
    <property type="entry name" value="YefM-like domain"/>
    <property type="match status" value="1"/>
</dbReference>
<proteinExistence type="inferred from homology"/>
<evidence type="ECO:0000256" key="1">
    <source>
        <dbReference type="ARBA" id="ARBA00009981"/>
    </source>
</evidence>
<comment type="similarity">
    <text evidence="1">Belongs to the phD/YefM antitoxin family.</text>
</comment>
<gene>
    <name evidence="2" type="ordered locus">Oter_1247</name>
</gene>
<evidence type="ECO:0000313" key="2">
    <source>
        <dbReference type="EMBL" id="ACB74532.1"/>
    </source>
</evidence>
<organism evidence="2 3">
    <name type="scientific">Opitutus terrae (strain DSM 11246 / JCM 15787 / PB90-1)</name>
    <dbReference type="NCBI Taxonomy" id="452637"/>
    <lineage>
        <taxon>Bacteria</taxon>
        <taxon>Pseudomonadati</taxon>
        <taxon>Verrucomicrobiota</taxon>
        <taxon>Opitutia</taxon>
        <taxon>Opitutales</taxon>
        <taxon>Opitutaceae</taxon>
        <taxon>Opitutus</taxon>
    </lineage>
</organism>
<name>B1ZPL3_OPITP</name>
<reference evidence="2 3" key="1">
    <citation type="journal article" date="2011" name="J. Bacteriol.">
        <title>Genome sequence of the verrucomicrobium Opitutus terrae PB90-1, an abundant inhabitant of rice paddy soil ecosystems.</title>
        <authorList>
            <person name="van Passel M.W."/>
            <person name="Kant R."/>
            <person name="Palva A."/>
            <person name="Copeland A."/>
            <person name="Lucas S."/>
            <person name="Lapidus A."/>
            <person name="Glavina del Rio T."/>
            <person name="Pitluck S."/>
            <person name="Goltsman E."/>
            <person name="Clum A."/>
            <person name="Sun H."/>
            <person name="Schmutz J."/>
            <person name="Larimer F.W."/>
            <person name="Land M.L."/>
            <person name="Hauser L."/>
            <person name="Kyrpides N."/>
            <person name="Mikhailova N."/>
            <person name="Richardson P.P."/>
            <person name="Janssen P.H."/>
            <person name="de Vos W.M."/>
            <person name="Smidt H."/>
        </authorList>
    </citation>
    <scope>NUCLEOTIDE SEQUENCE [LARGE SCALE GENOMIC DNA]</scope>
    <source>
        <strain evidence="3">DSM 11246 / JCM 15787 / PB90-1</strain>
    </source>
</reference>
<dbReference type="SUPFAM" id="SSF143120">
    <property type="entry name" value="YefM-like"/>
    <property type="match status" value="1"/>
</dbReference>
<keyword evidence="3" id="KW-1185">Reference proteome</keyword>
<dbReference type="AlphaFoldDB" id="B1ZPL3"/>
<accession>B1ZPL3</accession>
<dbReference type="KEGG" id="ote:Oter_1247"/>
<evidence type="ECO:0008006" key="4">
    <source>
        <dbReference type="Google" id="ProtNLM"/>
    </source>
</evidence>
<dbReference type="EMBL" id="CP001032">
    <property type="protein sequence ID" value="ACB74532.1"/>
    <property type="molecule type" value="Genomic_DNA"/>
</dbReference>